<dbReference type="Pfam" id="PF01968">
    <property type="entry name" value="Hydantoinase_A"/>
    <property type="match status" value="1"/>
</dbReference>
<dbReference type="Pfam" id="PF05378">
    <property type="entry name" value="Hydant_A_N"/>
    <property type="match status" value="1"/>
</dbReference>
<dbReference type="InterPro" id="IPR002821">
    <property type="entry name" value="Hydantoinase_A"/>
</dbReference>
<evidence type="ECO:0000313" key="5">
    <source>
        <dbReference type="Proteomes" id="UP000280417"/>
    </source>
</evidence>
<dbReference type="InterPro" id="IPR049517">
    <property type="entry name" value="ACX-like_C"/>
</dbReference>
<dbReference type="PANTHER" id="PTHR11365:SF23">
    <property type="entry name" value="HYPOTHETICAL 5-OXOPROLINASE (EUROFUNG)-RELATED"/>
    <property type="match status" value="1"/>
</dbReference>
<comment type="caution">
    <text evidence="4">The sequence shown here is derived from an EMBL/GenBank/DDBJ whole genome shotgun (WGS) entry which is preliminary data.</text>
</comment>
<reference evidence="4 5" key="1">
    <citation type="submission" date="2018-06" db="EMBL/GenBank/DDBJ databases">
        <title>Extensive metabolic versatility and redundancy in microbially diverse, dynamic hydrothermal sediments.</title>
        <authorList>
            <person name="Dombrowski N."/>
            <person name="Teske A."/>
            <person name="Baker B.J."/>
        </authorList>
    </citation>
    <scope>NUCLEOTIDE SEQUENCE [LARGE SCALE GENOMIC DNA]</scope>
    <source>
        <strain evidence="4">B3_G15</strain>
    </source>
</reference>
<dbReference type="Pfam" id="PF19278">
    <property type="entry name" value="Hydant_A_C"/>
    <property type="match status" value="1"/>
</dbReference>
<dbReference type="PANTHER" id="PTHR11365">
    <property type="entry name" value="5-OXOPROLINASE RELATED"/>
    <property type="match status" value="1"/>
</dbReference>
<sequence length="686" mass="75925">MSNRRYRLSVDVGGTFTDVVLFDEKTKEVYITKVSSTPKDQSEGVIKGIKKIIKQAGVSSYKDISYFIHGTTVATNALLERRGAKTALITTEGFRDVFEIGRQRRPDLYSFWAKRPKPPIPRYLIFEVPERVLYNGEVVKKLDENKAKQIIKEVKRYDVKSIAVCFLHSYKNSVNERRMKEIILEEMPEAYVSISCEILPEIREYERTCTTAVNAYLMPKVQVYINNLVKRKENLGITAKLHVMQSNGGVMNADVAAKRSVHTVFSGPAGGVLAGVYMSKLVGEDNVITLDMGGTSTDLALIERSQIRLTTEGEIGGFPIKVPMIEMHTIGAGGGSIAWVDAGGALRVGPQSAGADPGPACYGLGGENPTVTDANLVLRRLSEENFLGGEKLLSYEKAKLAIEKKLSSKLNLPLIECASGIINVVNSNMSGGVSVISTQKGYDLREFSLIAFGGAAPLHAAQLADGLKMKKVIIPLSPGNFSAIGGQLAEIRYDYVRTNVKSVNDITASEYNEIWKEMRKEAISHLAEEGFAENEIIFAGTADMRYAGQAWELIVPVPIESPSERNFQKIARDFQEIHKRTYGYILKDEDIIFVNFRLSAVGPIPKLEFKEEPLRDNASRKALKGNRDVFIDGNFVKCSIYDREKLVPGSLVIGPAIIEEYASTTLIPSKKMAKIDKFRNIIIEEV</sequence>
<gene>
    <name evidence="4" type="ORF">DRJ04_00335</name>
</gene>
<feature type="domain" description="Acetophenone carboxylase-like C-terminal" evidence="3">
    <location>
        <begin position="507"/>
        <end position="682"/>
    </location>
</feature>
<feature type="domain" description="Hydantoinase A/oxoprolinase" evidence="1">
    <location>
        <begin position="207"/>
        <end position="494"/>
    </location>
</feature>
<name>A0A662DMC7_UNCAE</name>
<dbReference type="AlphaFoldDB" id="A0A662DMC7"/>
<dbReference type="Proteomes" id="UP000280417">
    <property type="component" value="Unassembled WGS sequence"/>
</dbReference>
<proteinExistence type="predicted"/>
<dbReference type="GO" id="GO:0005829">
    <property type="term" value="C:cytosol"/>
    <property type="evidence" value="ECO:0007669"/>
    <property type="project" value="TreeGrafter"/>
</dbReference>
<dbReference type="InterPro" id="IPR008040">
    <property type="entry name" value="Hydant_A_N"/>
</dbReference>
<dbReference type="InterPro" id="IPR045079">
    <property type="entry name" value="Oxoprolinase-like"/>
</dbReference>
<organism evidence="4 5">
    <name type="scientific">Aerophobetes bacterium</name>
    <dbReference type="NCBI Taxonomy" id="2030807"/>
    <lineage>
        <taxon>Bacteria</taxon>
        <taxon>Candidatus Aerophobota</taxon>
    </lineage>
</organism>
<evidence type="ECO:0000259" key="3">
    <source>
        <dbReference type="Pfam" id="PF19278"/>
    </source>
</evidence>
<accession>A0A662DMC7</accession>
<dbReference type="SUPFAM" id="SSF53067">
    <property type="entry name" value="Actin-like ATPase domain"/>
    <property type="match status" value="1"/>
</dbReference>
<dbReference type="GO" id="GO:0017168">
    <property type="term" value="F:5-oxoprolinase (ATP-hydrolyzing) activity"/>
    <property type="evidence" value="ECO:0007669"/>
    <property type="project" value="TreeGrafter"/>
</dbReference>
<protein>
    <submittedName>
        <fullName evidence="4">Hydantoinase/oxoprolinase family protein</fullName>
    </submittedName>
</protein>
<evidence type="ECO:0000313" key="4">
    <source>
        <dbReference type="EMBL" id="RLE15441.1"/>
    </source>
</evidence>
<dbReference type="Gene3D" id="3.30.420.40">
    <property type="match status" value="1"/>
</dbReference>
<evidence type="ECO:0000259" key="1">
    <source>
        <dbReference type="Pfam" id="PF01968"/>
    </source>
</evidence>
<feature type="domain" description="Hydantoinase/oxoprolinase N-terminal" evidence="2">
    <location>
        <begin position="7"/>
        <end position="186"/>
    </location>
</feature>
<dbReference type="InterPro" id="IPR043129">
    <property type="entry name" value="ATPase_NBD"/>
</dbReference>
<dbReference type="GO" id="GO:0006749">
    <property type="term" value="P:glutathione metabolic process"/>
    <property type="evidence" value="ECO:0007669"/>
    <property type="project" value="TreeGrafter"/>
</dbReference>
<evidence type="ECO:0000259" key="2">
    <source>
        <dbReference type="Pfam" id="PF05378"/>
    </source>
</evidence>
<dbReference type="EMBL" id="QMQA01000004">
    <property type="protein sequence ID" value="RLE15441.1"/>
    <property type="molecule type" value="Genomic_DNA"/>
</dbReference>